<sequence length="523" mass="58567">MNQVVVFYNPFLPELKISVNGKKLSPYSSLMSFQHQRLEKWSDCLFAELYREVNSDYEMLCVSNEFTCDWLEELAHRNSHCISFVSQALPMDANVYERLDKLETLGGEEADESIIIPVVNVSNNDEMTTAVYEVLEEQGIFEDVSDDGITWTDCPLATVEIKTFDANDELPYDAPVVIALCESEDDYIRLDTDAPIYALVMGTETRFIKRQGTKLYFSVDPDDIGKLLLGIIEEEALCPFLSQLSYDFPAHEKEFLTESEKEDLELVCQASPMCTVTLPQVCDVGRTVELDVHIFPADSDVALRVVTDSSDIVDVDGCTLYPRAAGTAEIAVYIGDDPYPVATEVIKVRQRNLITDITLFPSALYMPVGGTSELTLTIIPENAENKDEIRWSCDDHSVANVDFSSGVITAIDCGRCCITAYTQEVSKTISLEVQPEIEDIICPCSFLELGVGEQKEWKYQLVPENAYGKDFLRAVSSDKNVAEYRGGYVLGRGLGECKIYIKNQSGSVSRELKVSVKKSKKFW</sequence>
<evidence type="ECO:0000313" key="2">
    <source>
        <dbReference type="EMBL" id="HIT58102.1"/>
    </source>
</evidence>
<reference evidence="2" key="2">
    <citation type="journal article" date="2021" name="PeerJ">
        <title>Extensive microbial diversity within the chicken gut microbiome revealed by metagenomics and culture.</title>
        <authorList>
            <person name="Gilroy R."/>
            <person name="Ravi A."/>
            <person name="Getino M."/>
            <person name="Pursley I."/>
            <person name="Horton D.L."/>
            <person name="Alikhan N.F."/>
            <person name="Baker D."/>
            <person name="Gharbi K."/>
            <person name="Hall N."/>
            <person name="Watson M."/>
            <person name="Adriaenssens E.M."/>
            <person name="Foster-Nyarko E."/>
            <person name="Jarju S."/>
            <person name="Secka A."/>
            <person name="Antonio M."/>
            <person name="Oren A."/>
            <person name="Chaudhuri R.R."/>
            <person name="La Ragione R."/>
            <person name="Hildebrand F."/>
            <person name="Pallen M.J."/>
        </authorList>
    </citation>
    <scope>NUCLEOTIDE SEQUENCE</scope>
    <source>
        <strain evidence="2">CHK33-4379</strain>
    </source>
</reference>
<dbReference type="AlphaFoldDB" id="A0A9D1KK71"/>
<gene>
    <name evidence="2" type="ORF">IAC39_00020</name>
</gene>
<evidence type="ECO:0000259" key="1">
    <source>
        <dbReference type="Pfam" id="PF02368"/>
    </source>
</evidence>
<dbReference type="EMBL" id="DVLL01000001">
    <property type="protein sequence ID" value="HIT58102.1"/>
    <property type="molecule type" value="Genomic_DNA"/>
</dbReference>
<protein>
    <submittedName>
        <fullName evidence="2">Ig domain-containing protein</fullName>
    </submittedName>
</protein>
<evidence type="ECO:0000313" key="3">
    <source>
        <dbReference type="Proteomes" id="UP000824136"/>
    </source>
</evidence>
<name>A0A9D1KK71_9FIRM</name>
<dbReference type="InterPro" id="IPR008964">
    <property type="entry name" value="Invasin/intimin_cell_adhesion"/>
</dbReference>
<proteinExistence type="predicted"/>
<dbReference type="Proteomes" id="UP000824136">
    <property type="component" value="Unassembled WGS sequence"/>
</dbReference>
<feature type="domain" description="BIG2" evidence="1">
    <location>
        <begin position="355"/>
        <end position="432"/>
    </location>
</feature>
<dbReference type="Pfam" id="PF02368">
    <property type="entry name" value="Big_2"/>
    <property type="match status" value="1"/>
</dbReference>
<dbReference type="Gene3D" id="2.60.40.1080">
    <property type="match status" value="1"/>
</dbReference>
<reference evidence="2" key="1">
    <citation type="submission" date="2020-10" db="EMBL/GenBank/DDBJ databases">
        <authorList>
            <person name="Gilroy R."/>
        </authorList>
    </citation>
    <scope>NUCLEOTIDE SEQUENCE</scope>
    <source>
        <strain evidence="2">CHK33-4379</strain>
    </source>
</reference>
<dbReference type="SUPFAM" id="SSF49373">
    <property type="entry name" value="Invasin/intimin cell-adhesion fragments"/>
    <property type="match status" value="1"/>
</dbReference>
<dbReference type="InterPro" id="IPR003343">
    <property type="entry name" value="Big_2"/>
</dbReference>
<accession>A0A9D1KK71</accession>
<comment type="caution">
    <text evidence="2">The sequence shown here is derived from an EMBL/GenBank/DDBJ whole genome shotgun (WGS) entry which is preliminary data.</text>
</comment>
<organism evidence="2 3">
    <name type="scientific">Candidatus Faeciplasma pullistercoris</name>
    <dbReference type="NCBI Taxonomy" id="2840800"/>
    <lineage>
        <taxon>Bacteria</taxon>
        <taxon>Bacillati</taxon>
        <taxon>Bacillota</taxon>
        <taxon>Clostridia</taxon>
        <taxon>Eubacteriales</taxon>
        <taxon>Oscillospiraceae</taxon>
        <taxon>Oscillospiraceae incertae sedis</taxon>
        <taxon>Candidatus Faeciplasma</taxon>
    </lineage>
</organism>